<sequence>MNSIWTKRQSKILVVLTLIVSLVGLVGCSDDDSGPKKFNVAGTVVSNDGQALAGITVTVEGGDTKTNTDTDGNWALTKVKKGKVIKAVNTDDYTFEGSHTVNANKTDIQFKANENKGTDDNNNEDGENDGLTVEIVDSTTIKVKSSDNEVEEIILEKELELGENEVTFEYNGKSYTKTVNYKDPGVESVELIDYRNLKVTYNTIVDHATASELDNYYININEGNAAYNSIDAIDLGASNRLSELSQSTIITTEVNDIDGRTVVDIYFPEDARFTNKKDQSTDDDDERTLEVQYAGNQIENKFLIKGETIEVAVRNVATKNGKLSIDTTVHEVYIKDEDHPTCKSMFVTGDYNTDNLGKVINFDGAVDRVIPTSEHAGNNVALKFDEPVFDSHDLQYKEDEDKVIRVWVNGEEIASSSGLDSEGEELASSLADVMKFNMSAADNYEKSSKAIVKIKDLLAAYATKTNQDLNAVYKIGESHTVKVSGIRDLAGNVMVKDMEVEFTVNLVDDEEIPDDGETQPEINHDTLPPMVKEIKQVADNIFRIKFVTGEDETYQGDETPGQPLANVTARFIIDGGEEDEGTIERNVPLSNEQGYSYVQVPAVDEQTTTDDVLCYRNNESIYRDITIANPWRVGEADIDDDGTQEEDIYLHEGENKLIDNFVIKKDVMSPIHDEFGSDSSYYPGRDVVDTEEEANSEGTKEDRTIVFEVKDRVPDNIPNNAHFKNPVVPVKYKYNAAEKEIIENETVALNDESGMYLPITVSCKKVDDEQGIVRKDVLLNKSTVDNTSENSKSVQFIAYQDGDGINRYKVKLDLTGYDDLLDNKGRLVDNATYTVKVPKGFFADAPQDDVFDLNDNDTGDYGDYVGEGSIDATPTDIIFEGNNYQETFNQDVGFEDPIFVADALEKLDNSRATVYERDTSTYSSVYDVLYVTDEKDKDLESEFYGHTSERFTFNFITPKDYIDGTDGTDGYTPDDDIDYNPEDEVPQTTKRLVNYNEELNEILVRFTGGVDPATLRDPNNYTIDGNTLAELGLDSADIEYGLQEIGSEFDSEEDEGSDQQFSMAVFEVPEGTISEDGVSAEVTIKGISNNFGGTMTPLTTELELLDNTQPRPTCTLTATDEIKLTFKEPVEYRDGAGQLSAADNFVVYYEAAPYPAMKAIIDEENDRRTLTITFSSVINADVDQIDTSKLSVKVKPDENDSILVIDDATLRNPVKVGEYPVTK</sequence>
<accession>A0A938XSY5</accession>
<comment type="caution">
    <text evidence="1">The sequence shown here is derived from an EMBL/GenBank/DDBJ whole genome shotgun (WGS) entry which is preliminary data.</text>
</comment>
<dbReference type="SUPFAM" id="SSF49464">
    <property type="entry name" value="Carboxypeptidase regulatory domain-like"/>
    <property type="match status" value="1"/>
</dbReference>
<gene>
    <name evidence="1" type="ORF">JOC47_001792</name>
</gene>
<dbReference type="Proteomes" id="UP000774000">
    <property type="component" value="Unassembled WGS sequence"/>
</dbReference>
<protein>
    <submittedName>
        <fullName evidence="1">Uncharacterized protein</fullName>
    </submittedName>
</protein>
<organism evidence="1 2">
    <name type="scientific">Halanaerobacter jeridensis</name>
    <dbReference type="NCBI Taxonomy" id="706427"/>
    <lineage>
        <taxon>Bacteria</taxon>
        <taxon>Bacillati</taxon>
        <taxon>Bacillota</taxon>
        <taxon>Clostridia</taxon>
        <taxon>Halanaerobiales</taxon>
        <taxon>Halobacteroidaceae</taxon>
        <taxon>Halanaerobacter</taxon>
    </lineage>
</organism>
<dbReference type="Gene3D" id="2.60.40.1120">
    <property type="entry name" value="Carboxypeptidase-like, regulatory domain"/>
    <property type="match status" value="1"/>
</dbReference>
<dbReference type="EMBL" id="JAFBDQ010000008">
    <property type="protein sequence ID" value="MBM7556938.1"/>
    <property type="molecule type" value="Genomic_DNA"/>
</dbReference>
<dbReference type="InterPro" id="IPR008969">
    <property type="entry name" value="CarboxyPept-like_regulatory"/>
</dbReference>
<dbReference type="PROSITE" id="PS51257">
    <property type="entry name" value="PROKAR_LIPOPROTEIN"/>
    <property type="match status" value="1"/>
</dbReference>
<evidence type="ECO:0000313" key="2">
    <source>
        <dbReference type="Proteomes" id="UP000774000"/>
    </source>
</evidence>
<reference evidence="1" key="1">
    <citation type="submission" date="2021-01" db="EMBL/GenBank/DDBJ databases">
        <title>Genomic Encyclopedia of Type Strains, Phase IV (KMG-IV): sequencing the most valuable type-strain genomes for metagenomic binning, comparative biology and taxonomic classification.</title>
        <authorList>
            <person name="Goeker M."/>
        </authorList>
    </citation>
    <scope>NUCLEOTIDE SEQUENCE</scope>
    <source>
        <strain evidence="1">DSM 23230</strain>
    </source>
</reference>
<evidence type="ECO:0000313" key="1">
    <source>
        <dbReference type="EMBL" id="MBM7556938.1"/>
    </source>
</evidence>
<proteinExistence type="predicted"/>
<dbReference type="RefSeq" id="WP_204701708.1">
    <property type="nucleotide sequence ID" value="NZ_JAFBDQ010000008.1"/>
</dbReference>
<dbReference type="AlphaFoldDB" id="A0A938XSY5"/>
<name>A0A938XSY5_9FIRM</name>
<keyword evidence="2" id="KW-1185">Reference proteome</keyword>